<dbReference type="CDD" id="cd06170">
    <property type="entry name" value="LuxR_C_like"/>
    <property type="match status" value="1"/>
</dbReference>
<proteinExistence type="predicted"/>
<dbReference type="SUPFAM" id="SSF46894">
    <property type="entry name" value="C-terminal effector domain of the bipartite response regulators"/>
    <property type="match status" value="1"/>
</dbReference>
<dbReference type="EMBL" id="AZSP01000374">
    <property type="protein sequence ID" value="PVE04914.1"/>
    <property type="molecule type" value="Genomic_DNA"/>
</dbReference>
<organism evidence="5 6">
    <name type="scientific">Streptomyces scopuliridis RB72</name>
    <dbReference type="NCBI Taxonomy" id="1440053"/>
    <lineage>
        <taxon>Bacteria</taxon>
        <taxon>Bacillati</taxon>
        <taxon>Actinomycetota</taxon>
        <taxon>Actinomycetes</taxon>
        <taxon>Kitasatosporales</taxon>
        <taxon>Streptomycetaceae</taxon>
        <taxon>Streptomyces</taxon>
    </lineage>
</organism>
<evidence type="ECO:0000256" key="1">
    <source>
        <dbReference type="ARBA" id="ARBA00022741"/>
    </source>
</evidence>
<dbReference type="InterPro" id="IPR027417">
    <property type="entry name" value="P-loop_NTPase"/>
</dbReference>
<dbReference type="Pfam" id="PF00196">
    <property type="entry name" value="GerE"/>
    <property type="match status" value="1"/>
</dbReference>
<dbReference type="PANTHER" id="PTHR16305:SF35">
    <property type="entry name" value="TRANSCRIPTIONAL ACTIVATOR DOMAIN"/>
    <property type="match status" value="1"/>
</dbReference>
<dbReference type="GO" id="GO:0005524">
    <property type="term" value="F:ATP binding"/>
    <property type="evidence" value="ECO:0007669"/>
    <property type="project" value="UniProtKB-KW"/>
</dbReference>
<dbReference type="GO" id="GO:0006355">
    <property type="term" value="P:regulation of DNA-templated transcription"/>
    <property type="evidence" value="ECO:0007669"/>
    <property type="project" value="InterPro"/>
</dbReference>
<dbReference type="PANTHER" id="PTHR16305">
    <property type="entry name" value="TESTICULAR SOLUBLE ADENYLYL CYCLASE"/>
    <property type="match status" value="1"/>
</dbReference>
<evidence type="ECO:0000256" key="2">
    <source>
        <dbReference type="ARBA" id="ARBA00022840"/>
    </source>
</evidence>
<dbReference type="SUPFAM" id="SSF48452">
    <property type="entry name" value="TPR-like"/>
    <property type="match status" value="2"/>
</dbReference>
<protein>
    <submittedName>
        <fullName evidence="5">LuxR family transcriptional regulator</fullName>
    </submittedName>
</protein>
<dbReference type="STRING" id="1440053.GCA_000718095_02949"/>
<feature type="domain" description="HTH luxR-type" evidence="4">
    <location>
        <begin position="885"/>
        <end position="950"/>
    </location>
</feature>
<dbReference type="PROSITE" id="PS50043">
    <property type="entry name" value="HTH_LUXR_2"/>
    <property type="match status" value="1"/>
</dbReference>
<dbReference type="OrthoDB" id="3178131at2"/>
<dbReference type="Proteomes" id="UP000245992">
    <property type="component" value="Unassembled WGS sequence"/>
</dbReference>
<evidence type="ECO:0000259" key="4">
    <source>
        <dbReference type="PROSITE" id="PS50043"/>
    </source>
</evidence>
<feature type="region of interest" description="Disordered" evidence="3">
    <location>
        <begin position="947"/>
        <end position="967"/>
    </location>
</feature>
<dbReference type="GO" id="GO:0003677">
    <property type="term" value="F:DNA binding"/>
    <property type="evidence" value="ECO:0007669"/>
    <property type="project" value="InterPro"/>
</dbReference>
<evidence type="ECO:0000313" key="5">
    <source>
        <dbReference type="EMBL" id="PVE04914.1"/>
    </source>
</evidence>
<dbReference type="InterPro" id="IPR000792">
    <property type="entry name" value="Tscrpt_reg_LuxR_C"/>
</dbReference>
<keyword evidence="2" id="KW-0067">ATP-binding</keyword>
<gene>
    <name evidence="5" type="ORF">Y717_08995</name>
</gene>
<accession>A0A2T7SPZ3</accession>
<dbReference type="GO" id="GO:0005737">
    <property type="term" value="C:cytoplasm"/>
    <property type="evidence" value="ECO:0007669"/>
    <property type="project" value="TreeGrafter"/>
</dbReference>
<dbReference type="GO" id="GO:0004016">
    <property type="term" value="F:adenylate cyclase activity"/>
    <property type="evidence" value="ECO:0007669"/>
    <property type="project" value="TreeGrafter"/>
</dbReference>
<dbReference type="Pfam" id="PF13191">
    <property type="entry name" value="AAA_16"/>
    <property type="match status" value="1"/>
</dbReference>
<dbReference type="InterPro" id="IPR036388">
    <property type="entry name" value="WH-like_DNA-bd_sf"/>
</dbReference>
<reference evidence="5 6" key="1">
    <citation type="submission" date="2013-12" db="EMBL/GenBank/DDBJ databases">
        <title>Annotated genome of Streptomyces scopuliridis.</title>
        <authorList>
            <person name="Olson J.B."/>
        </authorList>
    </citation>
    <scope>NUCLEOTIDE SEQUENCE [LARGE SCALE GENOMIC DNA]</scope>
    <source>
        <strain evidence="5 6">RB72</strain>
    </source>
</reference>
<sequence>MLDQADLSGLSSTLVGRARELRALSRHAEAARAGRAGLVMLSGPAGIGKTSLLRAFLKSDACRNMAVLYGSCGEVAAGAGYGGVRELFGSLGLSGEDARNSPLLRGLARRALPALTAGPFEQETLGASATYPVLHGLYWLAANLMVDRPLVLVLDDVHWCDERSLGWVDFLLRRADDLPLLVVLAHRSEAEPVAHSALADIAAQRRPALMRLAPLTHAAVGEMARQIFQAPVEPSFTERAAAVSGGNPLTLSRLLGELRAEGVQPDEKGVRRVAEVGGQVIASSVSALLDNQPLWVREVARAIAVLGEESPDLVGMLADVPSALVAEGVVALRRAEVLAADRADLVHDVVRSAVLEPLGAEALAGLRTRAALLLSDAGRPAEEVAGRLMLLPALTQPWMPAVLRDAAVQAEGRGAPEAAVRYLHRVLEMEPHSVPVRIQMATSLAEINPAEAIRLLEEALSLADDPRARAMVAVRYGLVCLAVQRSPAGVRVLEEVLAELEAELGPGPDPADRELHTLVESVLLIVGADEKATVSATLDRAALLTAPPGDTPAQRQMLAMMTVLTAMDGRSAELTVEQARRALRSPGAELESWPLLASSFALSLADEVDEALDALDRMLQHSQDNAAVWTFVLALSTRALVLHGAGAFPDALADAQTSIEIIGEERWGDGAALPQIALATMLVERGEAQRAEEVLRGIKRGGLDRFVIEYHWSLMARARARWALGDREAALGLYLECGRSLEESRFSNPAFLPWWSEAACLLAVMNRGDEAREMTEYGGELAQRWGTPRALGLAALARGVIAPGGTGIEPLTEAVLTLAGSPARAEHAKAEFVLGRALLKTGDQRGAREHLRTATDLAQRCGALALAAVARRLLVTAGGRMRKMSASPLDMLTGMERRVAGLAAAGASNRSIAETLFVTVRTIETHLTSVYRKLGVSGRTELGAVLRTPDVPDGQPPGWVSESRWRR</sequence>
<dbReference type="SMART" id="SM00421">
    <property type="entry name" value="HTH_LUXR"/>
    <property type="match status" value="1"/>
</dbReference>
<dbReference type="SMART" id="SM00028">
    <property type="entry name" value="TPR"/>
    <property type="match status" value="3"/>
</dbReference>
<evidence type="ECO:0000256" key="3">
    <source>
        <dbReference type="SAM" id="MobiDB-lite"/>
    </source>
</evidence>
<comment type="caution">
    <text evidence="5">The sequence shown here is derived from an EMBL/GenBank/DDBJ whole genome shotgun (WGS) entry which is preliminary data.</text>
</comment>
<dbReference type="AlphaFoldDB" id="A0A2T7SPZ3"/>
<dbReference type="InterPro" id="IPR041664">
    <property type="entry name" value="AAA_16"/>
</dbReference>
<dbReference type="InterPro" id="IPR019734">
    <property type="entry name" value="TPR_rpt"/>
</dbReference>
<dbReference type="SUPFAM" id="SSF52540">
    <property type="entry name" value="P-loop containing nucleoside triphosphate hydrolases"/>
    <property type="match status" value="1"/>
</dbReference>
<dbReference type="InterPro" id="IPR011990">
    <property type="entry name" value="TPR-like_helical_dom_sf"/>
</dbReference>
<evidence type="ECO:0000313" key="6">
    <source>
        <dbReference type="Proteomes" id="UP000245992"/>
    </source>
</evidence>
<name>A0A2T7SPZ3_9ACTN</name>
<dbReference type="Gene3D" id="3.40.50.300">
    <property type="entry name" value="P-loop containing nucleotide triphosphate hydrolases"/>
    <property type="match status" value="1"/>
</dbReference>
<keyword evidence="6" id="KW-1185">Reference proteome</keyword>
<dbReference type="InterPro" id="IPR016032">
    <property type="entry name" value="Sig_transdc_resp-reg_C-effctor"/>
</dbReference>
<dbReference type="Gene3D" id="1.10.10.10">
    <property type="entry name" value="Winged helix-like DNA-binding domain superfamily/Winged helix DNA-binding domain"/>
    <property type="match status" value="1"/>
</dbReference>
<keyword evidence="1" id="KW-0547">Nucleotide-binding</keyword>
<dbReference type="Gene3D" id="1.25.40.10">
    <property type="entry name" value="Tetratricopeptide repeat domain"/>
    <property type="match status" value="2"/>
</dbReference>
<dbReference type="PRINTS" id="PR00038">
    <property type="entry name" value="HTHLUXR"/>
</dbReference>
<dbReference type="PROSITE" id="PS00622">
    <property type="entry name" value="HTH_LUXR_1"/>
    <property type="match status" value="1"/>
</dbReference>